<reference evidence="2" key="1">
    <citation type="submission" date="2016-10" db="EMBL/GenBank/DDBJ databases">
        <authorList>
            <person name="Varghese N."/>
            <person name="Submissions S."/>
        </authorList>
    </citation>
    <scope>NUCLEOTIDE SEQUENCE [LARGE SCALE GENOMIC DNA]</scope>
    <source>
        <strain evidence="2">8N4</strain>
    </source>
</reference>
<keyword evidence="1" id="KW-0547">Nucleotide-binding</keyword>
<dbReference type="AlphaFoldDB" id="A0A1H9KWB9"/>
<name>A0A1H9KWB9_9GAMM</name>
<dbReference type="STRING" id="988801.SAMN05216522_11066"/>
<keyword evidence="1" id="KW-0067">ATP-binding</keyword>
<organism evidence="1 2">
    <name type="scientific">Rosenbergiella nectarea</name>
    <dbReference type="NCBI Taxonomy" id="988801"/>
    <lineage>
        <taxon>Bacteria</taxon>
        <taxon>Pseudomonadati</taxon>
        <taxon>Pseudomonadota</taxon>
        <taxon>Gammaproteobacteria</taxon>
        <taxon>Enterobacterales</taxon>
        <taxon>Erwiniaceae</taxon>
        <taxon>Rosenbergiella</taxon>
    </lineage>
</organism>
<dbReference type="SUPFAM" id="SSF50331">
    <property type="entry name" value="MOP-like"/>
    <property type="match status" value="1"/>
</dbReference>
<protein>
    <submittedName>
        <fullName evidence="1">Carbohydrate ABC transporter ATP-binding protein, CUT1 family</fullName>
    </submittedName>
</protein>
<keyword evidence="2" id="KW-1185">Reference proteome</keyword>
<dbReference type="EMBL" id="FOGC01000010">
    <property type="protein sequence ID" value="SER03446.1"/>
    <property type="molecule type" value="Genomic_DNA"/>
</dbReference>
<dbReference type="GO" id="GO:0005524">
    <property type="term" value="F:ATP binding"/>
    <property type="evidence" value="ECO:0007669"/>
    <property type="project" value="UniProtKB-KW"/>
</dbReference>
<evidence type="ECO:0000313" key="2">
    <source>
        <dbReference type="Proteomes" id="UP000242515"/>
    </source>
</evidence>
<dbReference type="Proteomes" id="UP000242515">
    <property type="component" value="Unassembled WGS sequence"/>
</dbReference>
<proteinExistence type="predicted"/>
<dbReference type="InterPro" id="IPR012340">
    <property type="entry name" value="NA-bd_OB-fold"/>
</dbReference>
<gene>
    <name evidence="1" type="ORF">SAMN05216522_11066</name>
</gene>
<dbReference type="Gene3D" id="2.40.50.140">
    <property type="entry name" value="Nucleic acid-binding proteins"/>
    <property type="match status" value="1"/>
</dbReference>
<sequence>MIIEVDAVEMLGADNIIHGKIGAQPLVIRAAQLNCPKVGELIRVTLPAQDLQYFDITSGQRLDD</sequence>
<dbReference type="InterPro" id="IPR008995">
    <property type="entry name" value="Mo/tungstate-bd_C_term_dom"/>
</dbReference>
<dbReference type="Gene3D" id="2.40.50.100">
    <property type="match status" value="1"/>
</dbReference>
<accession>A0A1H9KWB9</accession>
<evidence type="ECO:0000313" key="1">
    <source>
        <dbReference type="EMBL" id="SER03446.1"/>
    </source>
</evidence>